<evidence type="ECO:0000256" key="1">
    <source>
        <dbReference type="ARBA" id="ARBA00006432"/>
    </source>
</evidence>
<evidence type="ECO:0000256" key="3">
    <source>
        <dbReference type="SAM" id="MobiDB-lite"/>
    </source>
</evidence>
<accession>A0ABV1HPK8</accession>
<dbReference type="SUPFAM" id="SSF56801">
    <property type="entry name" value="Acetyl-CoA synthetase-like"/>
    <property type="match status" value="1"/>
</dbReference>
<proteinExistence type="inferred from homology"/>
<dbReference type="InterPro" id="IPR042099">
    <property type="entry name" value="ANL_N_sf"/>
</dbReference>
<evidence type="ECO:0000313" key="6">
    <source>
        <dbReference type="EMBL" id="MEQ2563762.1"/>
    </source>
</evidence>
<organism evidence="6 7">
    <name type="scientific">Ventrimonas faecis</name>
    <dbReference type="NCBI Taxonomy" id="3133170"/>
    <lineage>
        <taxon>Bacteria</taxon>
        <taxon>Bacillati</taxon>
        <taxon>Bacillota</taxon>
        <taxon>Clostridia</taxon>
        <taxon>Lachnospirales</taxon>
        <taxon>Lachnospiraceae</taxon>
        <taxon>Ventrimonas</taxon>
    </lineage>
</organism>
<keyword evidence="7" id="KW-1185">Reference proteome</keyword>
<dbReference type="InterPro" id="IPR045851">
    <property type="entry name" value="AMP-bd_C_sf"/>
</dbReference>
<feature type="domain" description="AMP-binding enzyme C-terminal" evidence="5">
    <location>
        <begin position="455"/>
        <end position="529"/>
    </location>
</feature>
<dbReference type="Proteomes" id="UP001437460">
    <property type="component" value="Unassembled WGS sequence"/>
</dbReference>
<evidence type="ECO:0000259" key="5">
    <source>
        <dbReference type="Pfam" id="PF13193"/>
    </source>
</evidence>
<dbReference type="Gene3D" id="3.40.50.12780">
    <property type="entry name" value="N-terminal domain of ligase-like"/>
    <property type="match status" value="1"/>
</dbReference>
<protein>
    <submittedName>
        <fullName evidence="6">AMP-binding protein</fullName>
    </submittedName>
</protein>
<name>A0ABV1HPK8_9FIRM</name>
<evidence type="ECO:0000259" key="4">
    <source>
        <dbReference type="Pfam" id="PF00501"/>
    </source>
</evidence>
<gene>
    <name evidence="6" type="ORF">WMO41_11420</name>
</gene>
<feature type="region of interest" description="Disordered" evidence="3">
    <location>
        <begin position="545"/>
        <end position="579"/>
    </location>
</feature>
<evidence type="ECO:0000256" key="2">
    <source>
        <dbReference type="ARBA" id="ARBA00022598"/>
    </source>
</evidence>
<dbReference type="RefSeq" id="WP_349229854.1">
    <property type="nucleotide sequence ID" value="NZ_JBBMFJ010000024.1"/>
</dbReference>
<dbReference type="Pfam" id="PF13193">
    <property type="entry name" value="AMP-binding_C"/>
    <property type="match status" value="1"/>
</dbReference>
<sequence>MFEERKINPELQKRYREQGYWKDETLLDCWDRAVEQFPDREYVVDDRGYRYTYRELDEAAGRVAAYLTWLGIRPGEVVSFQIPIWSEFAMLTIACYKVGAVAHPIAMSYEEKELARSLKVTESRCYFGPTFFYKTDYEKRILSVREQVLLLKDIVLIDSVRPRESRGRLLREILHSFEPLPKEQCVHTKNGQDMAVILCTSGTTGGTKGVLLSHDNVRFAEEAFNRELGLTKEDIMFMPAPLHHATGFHHAIIAPMLYGGKVVLQQKYQCRAAIELMNREKVTYSMGATPFIYDILRELDANGGSLPTLKFYLCGGAPVPGYLVQRADRYGILLCEVYGSTESVPHVFVRPWEALEKNGTTSGRAVPGMEVRVVDEDGRDVPVGTPGEEWSRGPAVFAGYLKAREITDGVLDDDGWFHSGDLCVMDAAGNIRIIGRKKDMIVRGGENLNTNEVNDALEGCLGMGDHTIIGMPDDRLGERICAFAVPLPGYENLTLEDVLAYLKEKKVPKRFWPERLELIDRIPHTGSGKVKKYLLREELERRNTKAAGLANAKAEHPEKRTGNPADLKQEQSGKQEGERVWNRYLEQGGAVIPENPVQSSARM</sequence>
<comment type="similarity">
    <text evidence="1">Belongs to the ATP-dependent AMP-binding enzyme family.</text>
</comment>
<feature type="domain" description="AMP-dependent synthetase/ligase" evidence="4">
    <location>
        <begin position="31"/>
        <end position="401"/>
    </location>
</feature>
<comment type="caution">
    <text evidence="6">The sequence shown here is derived from an EMBL/GenBank/DDBJ whole genome shotgun (WGS) entry which is preliminary data.</text>
</comment>
<evidence type="ECO:0000313" key="7">
    <source>
        <dbReference type="Proteomes" id="UP001437460"/>
    </source>
</evidence>
<keyword evidence="2" id="KW-0436">Ligase</keyword>
<dbReference type="Pfam" id="PF00501">
    <property type="entry name" value="AMP-binding"/>
    <property type="match status" value="1"/>
</dbReference>
<dbReference type="InterPro" id="IPR025110">
    <property type="entry name" value="AMP-bd_C"/>
</dbReference>
<feature type="compositionally biased region" description="Basic and acidic residues" evidence="3">
    <location>
        <begin position="553"/>
        <end position="579"/>
    </location>
</feature>
<dbReference type="InterPro" id="IPR000873">
    <property type="entry name" value="AMP-dep_synth/lig_dom"/>
</dbReference>
<dbReference type="PANTHER" id="PTHR43201:SF5">
    <property type="entry name" value="MEDIUM-CHAIN ACYL-COA LIGASE ACSF2, MITOCHONDRIAL"/>
    <property type="match status" value="1"/>
</dbReference>
<dbReference type="Gene3D" id="3.30.300.30">
    <property type="match status" value="1"/>
</dbReference>
<reference evidence="6 7" key="1">
    <citation type="submission" date="2024-03" db="EMBL/GenBank/DDBJ databases">
        <title>Human intestinal bacterial collection.</title>
        <authorList>
            <person name="Pauvert C."/>
            <person name="Hitch T.C.A."/>
            <person name="Clavel T."/>
        </authorList>
    </citation>
    <scope>NUCLEOTIDE SEQUENCE [LARGE SCALE GENOMIC DNA]</scope>
    <source>
        <strain evidence="6 7">CLA-AP-H27</strain>
    </source>
</reference>
<dbReference type="EMBL" id="JBBMFJ010000024">
    <property type="protein sequence ID" value="MEQ2563762.1"/>
    <property type="molecule type" value="Genomic_DNA"/>
</dbReference>
<dbReference type="PANTHER" id="PTHR43201">
    <property type="entry name" value="ACYL-COA SYNTHETASE"/>
    <property type="match status" value="1"/>
</dbReference>